<comment type="caution">
    <text evidence="1">The sequence shown here is derived from an EMBL/GenBank/DDBJ whole genome shotgun (WGS) entry which is preliminary data.</text>
</comment>
<protein>
    <submittedName>
        <fullName evidence="1">Uncharacterized protein</fullName>
    </submittedName>
</protein>
<dbReference type="AlphaFoldDB" id="A0A137RM47"/>
<dbReference type="Proteomes" id="UP000070138">
    <property type="component" value="Unassembled WGS sequence"/>
</dbReference>
<dbReference type="STRING" id="1548749.LS48_02075"/>
<accession>A0A137RM47</accession>
<reference evidence="2" key="1">
    <citation type="submission" date="2014-10" db="EMBL/GenBank/DDBJ databases">
        <title>Genome sequencing of Vitellibacter sp. D-24.</title>
        <authorList>
            <person name="Thevarajoo S."/>
            <person name="Selvaratnam C."/>
            <person name="Goh K.M."/>
            <person name="Chong C.S."/>
        </authorList>
    </citation>
    <scope>NUCLEOTIDE SEQUENCE [LARGE SCALE GENOMIC DNA]</scope>
    <source>
        <strain evidence="2">D-24</strain>
    </source>
</reference>
<gene>
    <name evidence="1" type="ORF">LS48_02075</name>
</gene>
<name>A0A137RM47_9FLAO</name>
<evidence type="ECO:0000313" key="2">
    <source>
        <dbReference type="Proteomes" id="UP000070138"/>
    </source>
</evidence>
<sequence>MFIAGGVNSAWDCFTAFAMTLMRMVKGGHCEGATQGATEAVCWLHCLTLRRLLRCARNEGKGRLLRFAMTFGS</sequence>
<keyword evidence="2" id="KW-1185">Reference proteome</keyword>
<evidence type="ECO:0000313" key="1">
    <source>
        <dbReference type="EMBL" id="KXO01272.1"/>
    </source>
</evidence>
<organism evidence="1 2">
    <name type="scientific">Aequorivita aquimaris</name>
    <dbReference type="NCBI Taxonomy" id="1548749"/>
    <lineage>
        <taxon>Bacteria</taxon>
        <taxon>Pseudomonadati</taxon>
        <taxon>Bacteroidota</taxon>
        <taxon>Flavobacteriia</taxon>
        <taxon>Flavobacteriales</taxon>
        <taxon>Flavobacteriaceae</taxon>
        <taxon>Aequorivita</taxon>
    </lineage>
</organism>
<proteinExistence type="predicted"/>
<dbReference type="EMBL" id="JRWG01000001">
    <property type="protein sequence ID" value="KXO01272.1"/>
    <property type="molecule type" value="Genomic_DNA"/>
</dbReference>
<reference evidence="1 2" key="2">
    <citation type="journal article" date="2016" name="Int. J. Syst. Evol. Microbiol.">
        <title>Vitellibacter aquimaris sp. nov., a marine bacterium isolated from seawater.</title>
        <authorList>
            <person name="Thevarajoo S."/>
            <person name="Selvaratnam C."/>
            <person name="Goh K.M."/>
            <person name="Hong K.W."/>
            <person name="Chan X.Y."/>
            <person name="Chan K.G."/>
            <person name="Chong C.S."/>
        </authorList>
    </citation>
    <scope>NUCLEOTIDE SEQUENCE [LARGE SCALE GENOMIC DNA]</scope>
    <source>
        <strain evidence="1 2">D-24</strain>
    </source>
</reference>